<proteinExistence type="predicted"/>
<evidence type="ECO:0000256" key="1">
    <source>
        <dbReference type="SAM" id="SignalP"/>
    </source>
</evidence>
<organism evidence="2 3">
    <name type="scientific">Trifolium subterraneum</name>
    <name type="common">Subterranean clover</name>
    <dbReference type="NCBI Taxonomy" id="3900"/>
    <lineage>
        <taxon>Eukaryota</taxon>
        <taxon>Viridiplantae</taxon>
        <taxon>Streptophyta</taxon>
        <taxon>Embryophyta</taxon>
        <taxon>Tracheophyta</taxon>
        <taxon>Spermatophyta</taxon>
        <taxon>Magnoliopsida</taxon>
        <taxon>eudicotyledons</taxon>
        <taxon>Gunneridae</taxon>
        <taxon>Pentapetalae</taxon>
        <taxon>rosids</taxon>
        <taxon>fabids</taxon>
        <taxon>Fabales</taxon>
        <taxon>Fabaceae</taxon>
        <taxon>Papilionoideae</taxon>
        <taxon>50 kb inversion clade</taxon>
        <taxon>NPAAA clade</taxon>
        <taxon>Hologalegina</taxon>
        <taxon>IRL clade</taxon>
        <taxon>Trifolieae</taxon>
        <taxon>Trifolium</taxon>
    </lineage>
</organism>
<sequence>MSRCLMFWFSAWKLDALEDADWMDWAPLHLKYPSLNLGDKVSFIEGSILMNENCGLTGEFTTKVIEGTEKNKTRRENKQVEAHGSRGQMACVPLIKGLRRSK</sequence>
<dbReference type="Proteomes" id="UP000242715">
    <property type="component" value="Unassembled WGS sequence"/>
</dbReference>
<feature type="chain" id="PRO_5016421318" evidence="1">
    <location>
        <begin position="17"/>
        <end position="102"/>
    </location>
</feature>
<name>A0A2Z6NE62_TRISU</name>
<reference evidence="3" key="1">
    <citation type="journal article" date="2017" name="Front. Plant Sci.">
        <title>Climate Clever Clovers: New Paradigm to Reduce the Environmental Footprint of Ruminants by Breeding Low Methanogenic Forages Utilizing Haplotype Variation.</title>
        <authorList>
            <person name="Kaur P."/>
            <person name="Appels R."/>
            <person name="Bayer P.E."/>
            <person name="Keeble-Gagnere G."/>
            <person name="Wang J."/>
            <person name="Hirakawa H."/>
            <person name="Shirasawa K."/>
            <person name="Vercoe P."/>
            <person name="Stefanova K."/>
            <person name="Durmic Z."/>
            <person name="Nichols P."/>
            <person name="Revell C."/>
            <person name="Isobe S.N."/>
            <person name="Edwards D."/>
            <person name="Erskine W."/>
        </authorList>
    </citation>
    <scope>NUCLEOTIDE SEQUENCE [LARGE SCALE GENOMIC DNA]</scope>
    <source>
        <strain evidence="3">cv. Daliak</strain>
    </source>
</reference>
<evidence type="ECO:0000313" key="2">
    <source>
        <dbReference type="EMBL" id="GAU27757.1"/>
    </source>
</evidence>
<accession>A0A2Z6NE62</accession>
<evidence type="ECO:0000313" key="3">
    <source>
        <dbReference type="Proteomes" id="UP000242715"/>
    </source>
</evidence>
<feature type="signal peptide" evidence="1">
    <location>
        <begin position="1"/>
        <end position="16"/>
    </location>
</feature>
<dbReference type="AlphaFoldDB" id="A0A2Z6NE62"/>
<dbReference type="EMBL" id="DF973361">
    <property type="protein sequence ID" value="GAU27757.1"/>
    <property type="molecule type" value="Genomic_DNA"/>
</dbReference>
<protein>
    <submittedName>
        <fullName evidence="2">Uncharacterized protein</fullName>
    </submittedName>
</protein>
<gene>
    <name evidence="2" type="ORF">TSUD_215680</name>
</gene>
<keyword evidence="1" id="KW-0732">Signal</keyword>
<keyword evidence="3" id="KW-1185">Reference proteome</keyword>